<protein>
    <submittedName>
        <fullName evidence="1">Uncharacterized protein</fullName>
    </submittedName>
</protein>
<evidence type="ECO:0000313" key="1">
    <source>
        <dbReference type="EMBL" id="CAD9750068.1"/>
    </source>
</evidence>
<accession>A0A7S2TJB0</accession>
<gene>
    <name evidence="1" type="ORF">LSP00402_LOCUS3016</name>
</gene>
<dbReference type="EMBL" id="HBHP01004865">
    <property type="protein sequence ID" value="CAD9750068.1"/>
    <property type="molecule type" value="Transcribed_RNA"/>
</dbReference>
<organism evidence="1">
    <name type="scientific">Lotharella oceanica</name>
    <dbReference type="NCBI Taxonomy" id="641309"/>
    <lineage>
        <taxon>Eukaryota</taxon>
        <taxon>Sar</taxon>
        <taxon>Rhizaria</taxon>
        <taxon>Cercozoa</taxon>
        <taxon>Chlorarachniophyceae</taxon>
        <taxon>Lotharella</taxon>
    </lineage>
</organism>
<name>A0A7S2TJB0_9EUKA</name>
<sequence length="119" mass="13667">MSMIFPPLDEWENIGVEDFKCGINTGVENKKKEPMQCTFTLRPDDAKKADGASTSFSGLAIVTIANGNTQPEEERKRLFHLKKWIEYRVAKEIFSCHKGMDRPRTMRCGNFLCNYQSNK</sequence>
<proteinExistence type="predicted"/>
<reference evidence="1" key="1">
    <citation type="submission" date="2021-01" db="EMBL/GenBank/DDBJ databases">
        <authorList>
            <person name="Corre E."/>
            <person name="Pelletier E."/>
            <person name="Niang G."/>
            <person name="Scheremetjew M."/>
            <person name="Finn R."/>
            <person name="Kale V."/>
            <person name="Holt S."/>
            <person name="Cochrane G."/>
            <person name="Meng A."/>
            <person name="Brown T."/>
            <person name="Cohen L."/>
        </authorList>
    </citation>
    <scope>NUCLEOTIDE SEQUENCE</scope>
    <source>
        <strain evidence="1">CCMP622</strain>
    </source>
</reference>
<dbReference type="AlphaFoldDB" id="A0A7S2TJB0"/>